<accession>A0AAW2BPN1</accession>
<organism evidence="1 2">
    <name type="scientific">Lithocarpus litseifolius</name>
    <dbReference type="NCBI Taxonomy" id="425828"/>
    <lineage>
        <taxon>Eukaryota</taxon>
        <taxon>Viridiplantae</taxon>
        <taxon>Streptophyta</taxon>
        <taxon>Embryophyta</taxon>
        <taxon>Tracheophyta</taxon>
        <taxon>Spermatophyta</taxon>
        <taxon>Magnoliopsida</taxon>
        <taxon>eudicotyledons</taxon>
        <taxon>Gunneridae</taxon>
        <taxon>Pentapetalae</taxon>
        <taxon>rosids</taxon>
        <taxon>fabids</taxon>
        <taxon>Fagales</taxon>
        <taxon>Fagaceae</taxon>
        <taxon>Lithocarpus</taxon>
    </lineage>
</organism>
<dbReference type="EMBL" id="JAZDWU010000011">
    <property type="protein sequence ID" value="KAK9987463.1"/>
    <property type="molecule type" value="Genomic_DNA"/>
</dbReference>
<protein>
    <submittedName>
        <fullName evidence="1">Uncharacterized protein</fullName>
    </submittedName>
</protein>
<name>A0AAW2BPN1_9ROSI</name>
<dbReference type="AlphaFoldDB" id="A0AAW2BPN1"/>
<gene>
    <name evidence="1" type="ORF">SO802_032414</name>
</gene>
<reference evidence="1 2" key="1">
    <citation type="submission" date="2024-01" db="EMBL/GenBank/DDBJ databases">
        <title>A telomere-to-telomere, gap-free genome of sweet tea (Lithocarpus litseifolius).</title>
        <authorList>
            <person name="Zhou J."/>
        </authorList>
    </citation>
    <scope>NUCLEOTIDE SEQUENCE [LARGE SCALE GENOMIC DNA]</scope>
    <source>
        <strain evidence="1">Zhou-2022a</strain>
        <tissue evidence="1">Leaf</tissue>
    </source>
</reference>
<proteinExistence type="predicted"/>
<keyword evidence="2" id="KW-1185">Reference proteome</keyword>
<sequence length="129" mass="15052">MGDRSLDLTHVSDLPLSNLFLSVIHSNKMEDRCLIDMSEYIMHGIAFTAAKYCCLHRIKNKCLWIKKISAYEAVKRDQIIIAYGVQRLNLYICPETPDFRFQPLWVAHPQFPEMVRDDWSKGSYLQKGN</sequence>
<comment type="caution">
    <text evidence="1">The sequence shown here is derived from an EMBL/GenBank/DDBJ whole genome shotgun (WGS) entry which is preliminary data.</text>
</comment>
<evidence type="ECO:0000313" key="1">
    <source>
        <dbReference type="EMBL" id="KAK9987463.1"/>
    </source>
</evidence>
<evidence type="ECO:0000313" key="2">
    <source>
        <dbReference type="Proteomes" id="UP001459277"/>
    </source>
</evidence>
<dbReference type="Proteomes" id="UP001459277">
    <property type="component" value="Unassembled WGS sequence"/>
</dbReference>